<name>A0A5X7EJX2_SALET</name>
<gene>
    <name evidence="1" type="ORF">CGA83_03600</name>
</gene>
<comment type="caution">
    <text evidence="1">The sequence shown here is derived from an EMBL/GenBank/DDBJ whole genome shotgun (WGS) entry which is preliminary data.</text>
</comment>
<accession>A0A5X7EJX2</accession>
<dbReference type="AlphaFoldDB" id="A0A5X7EJX2"/>
<reference evidence="1" key="1">
    <citation type="submission" date="2018-07" db="EMBL/GenBank/DDBJ databases">
        <authorList>
            <person name="Ashton P.M."/>
            <person name="Dallman T."/>
            <person name="Nair S."/>
            <person name="De Pinna E."/>
            <person name="Peters T."/>
            <person name="Grant K."/>
        </authorList>
    </citation>
    <scope>NUCLEOTIDE SEQUENCE</scope>
    <source>
        <strain evidence="1">167025</strain>
    </source>
</reference>
<proteinExistence type="predicted"/>
<dbReference type="EMBL" id="AAMLZP010000004">
    <property type="protein sequence ID" value="EDI7462117.1"/>
    <property type="molecule type" value="Genomic_DNA"/>
</dbReference>
<sequence>MRSNVFKPLPFLPGNHHLNRWAFGYFLVKKGFSTSIIMEETSFTYKQIRKIREDLAIKEHRRAVYGQDILSKEDWIKYSAAIHVYCELSEKMPHVEAVIKAFKWLKSEEEFDISGFYKACEEIKSGDAFFVECIHCKSEVFSGPGLRDKVVSKCCPTCGKSNWEHPKADHRLGHIVTRPKSGDQQPLF</sequence>
<dbReference type="SUPFAM" id="SSF160930">
    <property type="entry name" value="FlhC-like"/>
    <property type="match status" value="1"/>
</dbReference>
<protein>
    <submittedName>
        <fullName evidence="1">Uncharacterized protein</fullName>
    </submittedName>
</protein>
<evidence type="ECO:0000313" key="1">
    <source>
        <dbReference type="EMBL" id="EDI7462117.1"/>
    </source>
</evidence>
<organism evidence="1">
    <name type="scientific">Salmonella enterica subsp. enterica serovar Mbandaka</name>
    <dbReference type="NCBI Taxonomy" id="192954"/>
    <lineage>
        <taxon>Bacteria</taxon>
        <taxon>Pseudomonadati</taxon>
        <taxon>Pseudomonadota</taxon>
        <taxon>Gammaproteobacteria</taxon>
        <taxon>Enterobacterales</taxon>
        <taxon>Enterobacteriaceae</taxon>
        <taxon>Salmonella</taxon>
    </lineage>
</organism>